<organism evidence="1 2">
    <name type="scientific">Methylomonas rivi</name>
    <dbReference type="NCBI Taxonomy" id="2952226"/>
    <lineage>
        <taxon>Bacteria</taxon>
        <taxon>Pseudomonadati</taxon>
        <taxon>Pseudomonadota</taxon>
        <taxon>Gammaproteobacteria</taxon>
        <taxon>Methylococcales</taxon>
        <taxon>Methylococcaceae</taxon>
        <taxon>Methylomonas</taxon>
    </lineage>
</organism>
<comment type="caution">
    <text evidence="1">The sequence shown here is derived from an EMBL/GenBank/DDBJ whole genome shotgun (WGS) entry which is preliminary data.</text>
</comment>
<sequence length="83" mass="8800">MHAIFKSIELPNFGACIDNNAGNPERRCAFLEFADRDTAVVCRSAVAPIRPTAMVDTDSSVFPARGLGGIAVEFAGVDLLGVF</sequence>
<reference evidence="1 2" key="1">
    <citation type="submission" date="2022-07" db="EMBL/GenBank/DDBJ databases">
        <title>Methylomonas rivi sp. nov., Methylomonas rosea sp. nov., Methylomonas aureus sp. nov. and Methylomonas subterranea sp. nov., four novel methanotrophs isolated from a freshwater creek and the deep terrestrial subsurface.</title>
        <authorList>
            <person name="Abin C."/>
            <person name="Sankaranarayanan K."/>
            <person name="Garner C."/>
            <person name="Sindelar R."/>
            <person name="Kotary K."/>
            <person name="Garner R."/>
            <person name="Barclay S."/>
            <person name="Lawson P."/>
            <person name="Krumholz L."/>
        </authorList>
    </citation>
    <scope>NUCLEOTIDE SEQUENCE [LARGE SCALE GENOMIC DNA]</scope>
    <source>
        <strain evidence="1 2">WSC-6</strain>
    </source>
</reference>
<keyword evidence="2" id="KW-1185">Reference proteome</keyword>
<protein>
    <submittedName>
        <fullName evidence="1">Uncharacterized protein</fullName>
    </submittedName>
</protein>
<proteinExistence type="predicted"/>
<dbReference type="EMBL" id="JANIBK010000005">
    <property type="protein sequence ID" value="MCQ8127214.1"/>
    <property type="molecule type" value="Genomic_DNA"/>
</dbReference>
<dbReference type="RefSeq" id="WP_256613529.1">
    <property type="nucleotide sequence ID" value="NZ_JANIBK010000005.1"/>
</dbReference>
<gene>
    <name evidence="1" type="ORF">NP596_01990</name>
</gene>
<evidence type="ECO:0000313" key="2">
    <source>
        <dbReference type="Proteomes" id="UP001524586"/>
    </source>
</evidence>
<name>A0ABT1U078_9GAMM</name>
<evidence type="ECO:0000313" key="1">
    <source>
        <dbReference type="EMBL" id="MCQ8127214.1"/>
    </source>
</evidence>
<dbReference type="Proteomes" id="UP001524586">
    <property type="component" value="Unassembled WGS sequence"/>
</dbReference>
<accession>A0ABT1U078</accession>